<dbReference type="EMBL" id="JAHLQT010000697">
    <property type="protein sequence ID" value="KAG7178039.1"/>
    <property type="molecule type" value="Genomic_DNA"/>
</dbReference>
<evidence type="ECO:0000256" key="2">
    <source>
        <dbReference type="ARBA" id="ARBA00023180"/>
    </source>
</evidence>
<dbReference type="PANTHER" id="PTHR10151:SF114">
    <property type="entry name" value="ECTONUCLEOTIDE PYROPHOSPHATASE_PHOSPHODIESTERASE C27A7.3"/>
    <property type="match status" value="1"/>
</dbReference>
<dbReference type="Proteomes" id="UP000747542">
    <property type="component" value="Unassembled WGS sequence"/>
</dbReference>
<organism evidence="4 5">
    <name type="scientific">Homarus americanus</name>
    <name type="common">American lobster</name>
    <dbReference type="NCBI Taxonomy" id="6706"/>
    <lineage>
        <taxon>Eukaryota</taxon>
        <taxon>Metazoa</taxon>
        <taxon>Ecdysozoa</taxon>
        <taxon>Arthropoda</taxon>
        <taxon>Crustacea</taxon>
        <taxon>Multicrustacea</taxon>
        <taxon>Malacostraca</taxon>
        <taxon>Eumalacostraca</taxon>
        <taxon>Eucarida</taxon>
        <taxon>Decapoda</taxon>
        <taxon>Pleocyemata</taxon>
        <taxon>Astacidea</taxon>
        <taxon>Nephropoidea</taxon>
        <taxon>Nephropidae</taxon>
        <taxon>Homarus</taxon>
    </lineage>
</organism>
<dbReference type="GO" id="GO:0003676">
    <property type="term" value="F:nucleic acid binding"/>
    <property type="evidence" value="ECO:0007669"/>
    <property type="project" value="InterPro"/>
</dbReference>
<dbReference type="GO" id="GO:0046872">
    <property type="term" value="F:metal ion binding"/>
    <property type="evidence" value="ECO:0007669"/>
    <property type="project" value="InterPro"/>
</dbReference>
<dbReference type="InterPro" id="IPR044929">
    <property type="entry name" value="DNA/RNA_non-sp_Endonuclease_sf"/>
</dbReference>
<dbReference type="CDD" id="cd16018">
    <property type="entry name" value="Enpp"/>
    <property type="match status" value="1"/>
</dbReference>
<dbReference type="Gene3D" id="3.30.1360.180">
    <property type="match status" value="1"/>
</dbReference>
<dbReference type="InterPro" id="IPR017850">
    <property type="entry name" value="Alkaline_phosphatase_core_sf"/>
</dbReference>
<dbReference type="SUPFAM" id="SSF54060">
    <property type="entry name" value="His-Me finger endonucleases"/>
    <property type="match status" value="1"/>
</dbReference>
<dbReference type="Pfam" id="PF01223">
    <property type="entry name" value="Endonuclease_NS"/>
    <property type="match status" value="1"/>
</dbReference>
<proteinExistence type="predicted"/>
<keyword evidence="1" id="KW-0378">Hydrolase</keyword>
<protein>
    <submittedName>
        <fullName evidence="4">Venom phosphodiesterase 2-like 1</fullName>
    </submittedName>
</protein>
<dbReference type="GO" id="GO:0016787">
    <property type="term" value="F:hydrolase activity"/>
    <property type="evidence" value="ECO:0007669"/>
    <property type="project" value="UniProtKB-KW"/>
</dbReference>
<feature type="domain" description="ENPP1-3/EXOG-like endonuclease/phosphodiesterase" evidence="3">
    <location>
        <begin position="419"/>
        <end position="635"/>
    </location>
</feature>
<dbReference type="Gene3D" id="3.40.720.10">
    <property type="entry name" value="Alkaline Phosphatase, subunit A"/>
    <property type="match status" value="1"/>
</dbReference>
<evidence type="ECO:0000259" key="3">
    <source>
        <dbReference type="SMART" id="SM00477"/>
    </source>
</evidence>
<dbReference type="InterPro" id="IPR002591">
    <property type="entry name" value="Phosphodiest/P_Trfase"/>
</dbReference>
<comment type="caution">
    <text evidence="4">The sequence shown here is derived from an EMBL/GenBank/DDBJ whole genome shotgun (WGS) entry which is preliminary data.</text>
</comment>
<dbReference type="InterPro" id="IPR020821">
    <property type="entry name" value="ENPP1-3/EXOG-like_nuc-like"/>
</dbReference>
<dbReference type="PANTHER" id="PTHR10151">
    <property type="entry name" value="ECTONUCLEOTIDE PYROPHOSPHATASE/PHOSPHODIESTERASE"/>
    <property type="match status" value="1"/>
</dbReference>
<dbReference type="Gene3D" id="3.40.570.10">
    <property type="entry name" value="Extracellular Endonuclease, subunit A"/>
    <property type="match status" value="1"/>
</dbReference>
<gene>
    <name evidence="4" type="ORF">Hamer_G003792</name>
</gene>
<dbReference type="SUPFAM" id="SSF53649">
    <property type="entry name" value="Alkaline phosphatase-like"/>
    <property type="match status" value="1"/>
</dbReference>
<name>A0A8J5NEH7_HOMAM</name>
<sequence>MKPSYPTITFPNHYTIVTGMNPPAHGIMANKFYSPEFKTQFRIGRPESFKLRWWGGEPVWKTVERQGKKAATFFWPGSEVDGNHPTYWYYYNESLSFEYRVDKVLSWLELPPESRPEFITLYMHEPDNMGHDFGPHSPELEKMLVRVDLMVKRLVEGLQARNLLSCVNMMLIADHGMAEAGQDKAINLNDYIPNITNRTRFWNGPFSRFTPLDGKVATKRSMMQALACKRPELRVYEKQLLPIRWHMGTQSRVEDIVLDLDPGFTIAGDASYKADAGEHGYDNYFPVMNALFVAHGPDFRRNTEVEAFQNIELYNLMCLLMGVKPAPNNGTWGALHHMLVNPPLSPLPPYQVLPPIAQLPTKEELLFRLSEAQCSGDQFESENLFEVLEEAQENMPNIMAEHLPWGVPQSQHSSILLIQPDYITAYAPHVRLPLWTSFTVSSIHETNRYPPWRSDVRLTPEQTANCPSYDSVTSYNITRQPLFPCEFTSRMDYNQLPYLISNAVPFSNQLTQRWQELKGFINKWMVLYGPLNIVTGPVFDYNADTFADDLTTFSQSGGLVVPTHMFLVVSRCLVLVNHMADCPHTQVDALAFVYPQYLSITNCLNPARYAQEFSAKVQDVEKITGLKLYPSMHYDDQVRLQVRIHSNIWGYESSWNRLRNNVYDLGK</sequence>
<keyword evidence="2" id="KW-0325">Glycoprotein</keyword>
<dbReference type="GO" id="GO:0016529">
    <property type="term" value="C:sarcoplasmic reticulum"/>
    <property type="evidence" value="ECO:0007669"/>
    <property type="project" value="TreeGrafter"/>
</dbReference>
<dbReference type="InterPro" id="IPR001604">
    <property type="entry name" value="Endo_G_ENPP1-like_dom"/>
</dbReference>
<accession>A0A8J5NEH7</accession>
<dbReference type="Pfam" id="PF01663">
    <property type="entry name" value="Phosphodiest"/>
    <property type="match status" value="1"/>
</dbReference>
<dbReference type="InterPro" id="IPR044925">
    <property type="entry name" value="His-Me_finger_sf"/>
</dbReference>
<keyword evidence="5" id="KW-1185">Reference proteome</keyword>
<evidence type="ECO:0000313" key="5">
    <source>
        <dbReference type="Proteomes" id="UP000747542"/>
    </source>
</evidence>
<dbReference type="GO" id="GO:0055120">
    <property type="term" value="C:striated muscle dense body"/>
    <property type="evidence" value="ECO:0007669"/>
    <property type="project" value="TreeGrafter"/>
</dbReference>
<dbReference type="SMART" id="SM00477">
    <property type="entry name" value="NUC"/>
    <property type="match status" value="1"/>
</dbReference>
<dbReference type="AlphaFoldDB" id="A0A8J5NEH7"/>
<evidence type="ECO:0000256" key="1">
    <source>
        <dbReference type="ARBA" id="ARBA00022801"/>
    </source>
</evidence>
<reference evidence="4" key="1">
    <citation type="journal article" date="2021" name="Sci. Adv.">
        <title>The American lobster genome reveals insights on longevity, neural, and immune adaptations.</title>
        <authorList>
            <person name="Polinski J.M."/>
            <person name="Zimin A.V."/>
            <person name="Clark K.F."/>
            <person name="Kohn A.B."/>
            <person name="Sadowski N."/>
            <person name="Timp W."/>
            <person name="Ptitsyn A."/>
            <person name="Khanna P."/>
            <person name="Romanova D.Y."/>
            <person name="Williams P."/>
            <person name="Greenwood S.J."/>
            <person name="Moroz L.L."/>
            <person name="Walt D.R."/>
            <person name="Bodnar A.G."/>
        </authorList>
    </citation>
    <scope>NUCLEOTIDE SEQUENCE</scope>
    <source>
        <strain evidence="4">GMGI-L3</strain>
    </source>
</reference>
<dbReference type="GO" id="GO:0031674">
    <property type="term" value="C:I band"/>
    <property type="evidence" value="ECO:0007669"/>
    <property type="project" value="TreeGrafter"/>
</dbReference>
<evidence type="ECO:0000313" key="4">
    <source>
        <dbReference type="EMBL" id="KAG7178039.1"/>
    </source>
</evidence>